<dbReference type="InterPro" id="IPR050595">
    <property type="entry name" value="Bact_response_regulator"/>
</dbReference>
<feature type="domain" description="Response regulatory" evidence="3">
    <location>
        <begin position="3"/>
        <end position="120"/>
    </location>
</feature>
<dbReference type="SMART" id="SM00448">
    <property type="entry name" value="REC"/>
    <property type="match status" value="1"/>
</dbReference>
<dbReference type="OrthoDB" id="9652at2157"/>
<accession>H8I502</accession>
<dbReference type="PANTHER" id="PTHR44591:SF3">
    <property type="entry name" value="RESPONSE REGULATORY DOMAIN-CONTAINING PROTEIN"/>
    <property type="match status" value="1"/>
</dbReference>
<reference evidence="4 5" key="1">
    <citation type="journal article" date="2012" name="J. Bacteriol.">
        <title>Complete genome sequence of a thermophilic methanogen, Methanocella conradii HZ254, isolated from Chinese rice field soil.</title>
        <authorList>
            <person name="Lu Z."/>
            <person name="Lu Y."/>
        </authorList>
    </citation>
    <scope>NUCLEOTIDE SEQUENCE [LARGE SCALE GENOMIC DNA]</scope>
    <source>
        <strain evidence="5">DSM 24694 / JCM 17849 / CGMCC 1.5162 / HZ254</strain>
    </source>
</reference>
<dbReference type="SUPFAM" id="SSF52172">
    <property type="entry name" value="CheY-like"/>
    <property type="match status" value="1"/>
</dbReference>
<evidence type="ECO:0000313" key="4">
    <source>
        <dbReference type="EMBL" id="AFD01096.1"/>
    </source>
</evidence>
<dbReference type="InterPro" id="IPR011006">
    <property type="entry name" value="CheY-like_superfamily"/>
</dbReference>
<dbReference type="KEGG" id="mez:Mtc_2363"/>
<dbReference type="GO" id="GO:0000160">
    <property type="term" value="P:phosphorelay signal transduction system"/>
    <property type="evidence" value="ECO:0007669"/>
    <property type="project" value="InterPro"/>
</dbReference>
<evidence type="ECO:0000259" key="3">
    <source>
        <dbReference type="PROSITE" id="PS50110"/>
    </source>
</evidence>
<dbReference type="Gene3D" id="3.40.50.2300">
    <property type="match status" value="1"/>
</dbReference>
<feature type="modified residue" description="4-aspartylphosphate" evidence="2">
    <location>
        <position position="56"/>
    </location>
</feature>
<organism evidence="4 5">
    <name type="scientific">Methanocella conradii (strain DSM 24694 / JCM 17849 / CGMCC 1.5162 / HZ254)</name>
    <dbReference type="NCBI Taxonomy" id="1041930"/>
    <lineage>
        <taxon>Archaea</taxon>
        <taxon>Methanobacteriati</taxon>
        <taxon>Methanobacteriota</taxon>
        <taxon>Stenosarchaea group</taxon>
        <taxon>Methanomicrobia</taxon>
        <taxon>Methanocellales</taxon>
        <taxon>Methanocellaceae</taxon>
        <taxon>Methanocella</taxon>
    </lineage>
</organism>
<dbReference type="Pfam" id="PF00072">
    <property type="entry name" value="Response_reg"/>
    <property type="match status" value="1"/>
</dbReference>
<keyword evidence="5" id="KW-1185">Reference proteome</keyword>
<dbReference type="eggNOG" id="arCOG02391">
    <property type="taxonomic scope" value="Archaea"/>
</dbReference>
<keyword evidence="1 2" id="KW-0597">Phosphoprotein</keyword>
<dbReference type="RefSeq" id="WP_014406927.1">
    <property type="nucleotide sequence ID" value="NC_017034.1"/>
</dbReference>
<dbReference type="EMBL" id="CP003243">
    <property type="protein sequence ID" value="AFD01096.1"/>
    <property type="molecule type" value="Genomic_DNA"/>
</dbReference>
<dbReference type="HOGENOM" id="CLU_000445_69_9_2"/>
<dbReference type="InterPro" id="IPR001789">
    <property type="entry name" value="Sig_transdc_resp-reg_receiver"/>
</dbReference>
<dbReference type="PROSITE" id="PS50110">
    <property type="entry name" value="RESPONSE_REGULATORY"/>
    <property type="match status" value="1"/>
</dbReference>
<evidence type="ECO:0000256" key="2">
    <source>
        <dbReference type="PROSITE-ProRule" id="PRU00169"/>
    </source>
</evidence>
<evidence type="ECO:0000313" key="5">
    <source>
        <dbReference type="Proteomes" id="UP000005233"/>
    </source>
</evidence>
<dbReference type="PANTHER" id="PTHR44591">
    <property type="entry name" value="STRESS RESPONSE REGULATOR PROTEIN 1"/>
    <property type="match status" value="1"/>
</dbReference>
<protein>
    <submittedName>
        <fullName evidence="4">Response regulator</fullName>
    </submittedName>
</protein>
<dbReference type="AlphaFoldDB" id="H8I502"/>
<dbReference type="GeneID" id="11972538"/>
<dbReference type="Proteomes" id="UP000005233">
    <property type="component" value="Chromosome"/>
</dbReference>
<evidence type="ECO:0000256" key="1">
    <source>
        <dbReference type="ARBA" id="ARBA00022553"/>
    </source>
</evidence>
<dbReference type="STRING" id="1041930.Mtc_2363"/>
<gene>
    <name evidence="4" type="ordered locus">Mtc_2363</name>
</gene>
<proteinExistence type="predicted"/>
<name>H8I502_METCZ</name>
<sequence length="129" mass="14404">MDSLFIVDDNIELLCLYRKVLSICGKYDIAGMAGSGRDAIDKYKKMAKRPDLVLMDVNMPDIDGITVAKEIRRYDSDARIMLITAELISNSDLPSEISDVPILRKPFSIGDFMYAIGRALNGKKGTHIF</sequence>